<dbReference type="FunFam" id="2.40.420.20:FF:000001">
    <property type="entry name" value="Efflux RND transporter periplasmic adaptor subunit"/>
    <property type="match status" value="1"/>
</dbReference>
<evidence type="ECO:0000256" key="1">
    <source>
        <dbReference type="ARBA" id="ARBA00004196"/>
    </source>
</evidence>
<dbReference type="Pfam" id="PF25944">
    <property type="entry name" value="Beta-barrel_RND"/>
    <property type="match status" value="1"/>
</dbReference>
<gene>
    <name evidence="6" type="ORF">CQ12_35315</name>
</gene>
<dbReference type="GO" id="GO:0046677">
    <property type="term" value="P:response to antibiotic"/>
    <property type="evidence" value="ECO:0007669"/>
    <property type="project" value="TreeGrafter"/>
</dbReference>
<comment type="caution">
    <text evidence="6">The sequence shown here is derived from an EMBL/GenBank/DDBJ whole genome shotgun (WGS) entry which is preliminary data.</text>
</comment>
<comment type="subcellular location">
    <subcellularLocation>
        <location evidence="1">Cell envelope</location>
    </subcellularLocation>
</comment>
<dbReference type="STRING" id="280332.CQ12_35315"/>
<evidence type="ECO:0000313" key="7">
    <source>
        <dbReference type="Proteomes" id="UP000050863"/>
    </source>
</evidence>
<dbReference type="Gene3D" id="1.10.287.470">
    <property type="entry name" value="Helix hairpin bin"/>
    <property type="match status" value="1"/>
</dbReference>
<evidence type="ECO:0000256" key="2">
    <source>
        <dbReference type="ARBA" id="ARBA00009477"/>
    </source>
</evidence>
<dbReference type="AlphaFoldDB" id="A0A0R3M8R9"/>
<dbReference type="GO" id="GO:0022857">
    <property type="term" value="F:transmembrane transporter activity"/>
    <property type="evidence" value="ECO:0007669"/>
    <property type="project" value="InterPro"/>
</dbReference>
<evidence type="ECO:0000313" key="6">
    <source>
        <dbReference type="EMBL" id="KRR14463.1"/>
    </source>
</evidence>
<accession>A0A0R3M8R9</accession>
<dbReference type="Gene3D" id="2.40.50.100">
    <property type="match status" value="1"/>
</dbReference>
<dbReference type="InterPro" id="IPR058627">
    <property type="entry name" value="MdtA-like_C"/>
</dbReference>
<dbReference type="Gene3D" id="2.40.30.170">
    <property type="match status" value="1"/>
</dbReference>
<dbReference type="Gene3D" id="2.40.420.20">
    <property type="match status" value="1"/>
</dbReference>
<organism evidence="6 7">
    <name type="scientific">Bradyrhizobium jicamae</name>
    <dbReference type="NCBI Taxonomy" id="280332"/>
    <lineage>
        <taxon>Bacteria</taxon>
        <taxon>Pseudomonadati</taxon>
        <taxon>Pseudomonadota</taxon>
        <taxon>Alphaproteobacteria</taxon>
        <taxon>Hyphomicrobiales</taxon>
        <taxon>Nitrobacteraceae</taxon>
        <taxon>Bradyrhizobium</taxon>
    </lineage>
</organism>
<name>A0A0R3M8R9_9BRAD</name>
<dbReference type="InterPro" id="IPR058626">
    <property type="entry name" value="MdtA-like_b-barrel"/>
</dbReference>
<dbReference type="Proteomes" id="UP000050863">
    <property type="component" value="Unassembled WGS sequence"/>
</dbReference>
<dbReference type="OrthoDB" id="9800613at2"/>
<dbReference type="InterPro" id="IPR058625">
    <property type="entry name" value="MdtA-like_BSH"/>
</dbReference>
<dbReference type="Pfam" id="PF25967">
    <property type="entry name" value="RND-MFP_C"/>
    <property type="match status" value="1"/>
</dbReference>
<dbReference type="Pfam" id="PF25917">
    <property type="entry name" value="BSH_RND"/>
    <property type="match status" value="1"/>
</dbReference>
<evidence type="ECO:0000259" key="5">
    <source>
        <dbReference type="Pfam" id="PF25967"/>
    </source>
</evidence>
<reference evidence="6 7" key="1">
    <citation type="submission" date="2014-03" db="EMBL/GenBank/DDBJ databases">
        <title>Bradyrhizobium valentinum sp. nov., isolated from effective nodules of Lupinus mariae-josephae, a lupine endemic of basic-lime soils in Eastern Spain.</title>
        <authorList>
            <person name="Duran D."/>
            <person name="Rey L."/>
            <person name="Navarro A."/>
            <person name="Busquets A."/>
            <person name="Imperial J."/>
            <person name="Ruiz-Argueso T."/>
        </authorList>
    </citation>
    <scope>NUCLEOTIDE SEQUENCE [LARGE SCALE GENOMIC DNA]</scope>
    <source>
        <strain evidence="6 7">PAC68</strain>
    </source>
</reference>
<sequence length="390" mass="41450">MMLAAMTPLLAGCKEPTAIAAAPVAAVEPEVGTFTVRPQSRAIIRELPGRIAPTRVSEVRARVSGIVVERLFQQGTEVKAGDPLYRIDPKPFEVELQASEAALDKADAAFDLAAQHAKRIATLTSQRAAPEAENEKAIAAQRQAEAEVGSRRAEVARAKLNLDYATIRAPISGVVGAALVSEGALVVQNETTSLATIQQLDPIYADFTQSVSEMNKLRRALEAGDLDRIAPDVAKVRLVLDDGTVYPIAGKLLFSEAKVDAYTGQVTLRGQFPNPNRELLPGMYVRVLIEQGIDSDAIAVPQQAIQRDAGGGSEVFVVKDDGRVAAQPVRTGPAQDGVWLISEGLKDGDRVIVDGFQKFVPGDKVKATSWIDADASVGAVSGSLATHTSR</sequence>
<dbReference type="PANTHER" id="PTHR30158">
    <property type="entry name" value="ACRA/E-RELATED COMPONENT OF DRUG EFFLUX TRANSPORTER"/>
    <property type="match status" value="1"/>
</dbReference>
<dbReference type="InterPro" id="IPR006143">
    <property type="entry name" value="RND_pump_MFP"/>
</dbReference>
<feature type="domain" description="Multidrug resistance protein MdtA-like barrel-sandwich hybrid" evidence="3">
    <location>
        <begin position="55"/>
        <end position="198"/>
    </location>
</feature>
<evidence type="ECO:0000259" key="4">
    <source>
        <dbReference type="Pfam" id="PF25944"/>
    </source>
</evidence>
<dbReference type="GO" id="GO:0005886">
    <property type="term" value="C:plasma membrane"/>
    <property type="evidence" value="ECO:0007669"/>
    <property type="project" value="UniProtKB-SubCell"/>
</dbReference>
<evidence type="ECO:0000259" key="3">
    <source>
        <dbReference type="Pfam" id="PF25917"/>
    </source>
</evidence>
<feature type="domain" description="Multidrug resistance protein MdtA-like C-terminal permuted SH3" evidence="5">
    <location>
        <begin position="296"/>
        <end position="358"/>
    </location>
</feature>
<dbReference type="NCBIfam" id="TIGR01730">
    <property type="entry name" value="RND_mfp"/>
    <property type="match status" value="1"/>
</dbReference>
<dbReference type="SUPFAM" id="SSF111369">
    <property type="entry name" value="HlyD-like secretion proteins"/>
    <property type="match status" value="1"/>
</dbReference>
<feature type="domain" description="Multidrug resistance protein MdtA-like beta-barrel" evidence="4">
    <location>
        <begin position="202"/>
        <end position="292"/>
    </location>
</feature>
<keyword evidence="7" id="KW-1185">Reference proteome</keyword>
<proteinExistence type="inferred from homology"/>
<protein>
    <submittedName>
        <fullName evidence="6">RND transporter</fullName>
    </submittedName>
</protein>
<dbReference type="PANTHER" id="PTHR30158:SF3">
    <property type="entry name" value="MULTIDRUG EFFLUX PUMP SUBUNIT ACRA-RELATED"/>
    <property type="match status" value="1"/>
</dbReference>
<dbReference type="EMBL" id="LLXZ01000015">
    <property type="protein sequence ID" value="KRR14463.1"/>
    <property type="molecule type" value="Genomic_DNA"/>
</dbReference>
<comment type="similarity">
    <text evidence="2">Belongs to the membrane fusion protein (MFP) (TC 8.A.1) family.</text>
</comment>